<dbReference type="Proteomes" id="UP001597180">
    <property type="component" value="Unassembled WGS sequence"/>
</dbReference>
<reference evidence="2" key="1">
    <citation type="journal article" date="2019" name="Int. J. Syst. Evol. Microbiol.">
        <title>The Global Catalogue of Microorganisms (GCM) 10K type strain sequencing project: providing services to taxonomists for standard genome sequencing and annotation.</title>
        <authorList>
            <consortium name="The Broad Institute Genomics Platform"/>
            <consortium name="The Broad Institute Genome Sequencing Center for Infectious Disease"/>
            <person name="Wu L."/>
            <person name="Ma J."/>
        </authorList>
    </citation>
    <scope>NUCLEOTIDE SEQUENCE [LARGE SCALE GENOMIC DNA]</scope>
    <source>
        <strain evidence="2">CCUG 53270</strain>
    </source>
</reference>
<sequence length="112" mass="12481">MKKQVKSKVSRKAVGRKIVLRPSNARATQNLGNGFRRTVFSSRRIPAHSFLSITFTAGTGRVVINAGWTITGFASAWPTDSFPATDTVWILIIENPTDNDRFVTPYLITKTR</sequence>
<dbReference type="EMBL" id="JBHTLU010000031">
    <property type="protein sequence ID" value="MFD1222491.1"/>
    <property type="molecule type" value="Genomic_DNA"/>
</dbReference>
<organism evidence="1 2">
    <name type="scientific">Paenibacillus vulneris</name>
    <dbReference type="NCBI Taxonomy" id="1133364"/>
    <lineage>
        <taxon>Bacteria</taxon>
        <taxon>Bacillati</taxon>
        <taxon>Bacillota</taxon>
        <taxon>Bacilli</taxon>
        <taxon>Bacillales</taxon>
        <taxon>Paenibacillaceae</taxon>
        <taxon>Paenibacillus</taxon>
    </lineage>
</organism>
<proteinExistence type="predicted"/>
<gene>
    <name evidence="1" type="ORF">ACFQ4B_20445</name>
</gene>
<protein>
    <submittedName>
        <fullName evidence="1">Uncharacterized protein</fullName>
    </submittedName>
</protein>
<keyword evidence="2" id="KW-1185">Reference proteome</keyword>
<evidence type="ECO:0000313" key="1">
    <source>
        <dbReference type="EMBL" id="MFD1222491.1"/>
    </source>
</evidence>
<name>A0ABW3URF9_9BACL</name>
<comment type="caution">
    <text evidence="1">The sequence shown here is derived from an EMBL/GenBank/DDBJ whole genome shotgun (WGS) entry which is preliminary data.</text>
</comment>
<accession>A0ABW3URF9</accession>
<evidence type="ECO:0000313" key="2">
    <source>
        <dbReference type="Proteomes" id="UP001597180"/>
    </source>
</evidence>
<dbReference type="RefSeq" id="WP_079909447.1">
    <property type="nucleotide sequence ID" value="NZ_BAABJG010000015.1"/>
</dbReference>